<proteinExistence type="predicted"/>
<dbReference type="NCBIfam" id="TIGR01649">
    <property type="entry name" value="hnRNP-L_PTB"/>
    <property type="match status" value="1"/>
</dbReference>
<dbReference type="SMART" id="SM00360">
    <property type="entry name" value="RRM"/>
    <property type="match status" value="3"/>
</dbReference>
<protein>
    <recommendedName>
        <fullName evidence="4">Polypyrimidine tract-binding protein 2</fullName>
    </recommendedName>
    <alternativeName>
        <fullName evidence="5">Neural polypyrimidine tract-binding protein</fullName>
    </alternativeName>
</protein>
<dbReference type="InterPro" id="IPR006536">
    <property type="entry name" value="HnRNP-L/PTB"/>
</dbReference>
<dbReference type="InterPro" id="IPR012677">
    <property type="entry name" value="Nucleotide-bd_a/b_plait_sf"/>
</dbReference>
<evidence type="ECO:0000256" key="6">
    <source>
        <dbReference type="PROSITE-ProRule" id="PRU00176"/>
    </source>
</evidence>
<reference evidence="8" key="1">
    <citation type="thesis" date="2020" institute="ProQuest LLC" country="789 East Eisenhower Parkway, Ann Arbor, MI, USA">
        <title>Comparative Genomics and Chromosome Evolution.</title>
        <authorList>
            <person name="Mudd A.B."/>
        </authorList>
    </citation>
    <scope>NUCLEOTIDE SEQUENCE</scope>
    <source>
        <strain evidence="8">237g6f4</strain>
        <tissue evidence="8">Blood</tissue>
    </source>
</reference>
<evidence type="ECO:0000256" key="2">
    <source>
        <dbReference type="ARBA" id="ARBA00022737"/>
    </source>
</evidence>
<evidence type="ECO:0000259" key="7">
    <source>
        <dbReference type="PROSITE" id="PS50102"/>
    </source>
</evidence>
<accession>A0AAV7A4H7</accession>
<dbReference type="FunFam" id="3.30.70.330:FF:000032">
    <property type="entry name" value="Polypyrimidine tract-binding protein 2 isoform 1"/>
    <property type="match status" value="1"/>
</dbReference>
<dbReference type="FunFam" id="3.30.70.330:FF:000173">
    <property type="entry name" value="polypyrimidine tract-binding protein 2 isoform X2"/>
    <property type="match status" value="1"/>
</dbReference>
<dbReference type="GO" id="GO:0003723">
    <property type="term" value="F:RNA binding"/>
    <property type="evidence" value="ECO:0007669"/>
    <property type="project" value="UniProtKB-UniRule"/>
</dbReference>
<gene>
    <name evidence="8" type="ORF">GDO81_017753</name>
</gene>
<dbReference type="PROSITE" id="PS50102">
    <property type="entry name" value="RRM"/>
    <property type="match status" value="3"/>
</dbReference>
<evidence type="ECO:0000256" key="5">
    <source>
        <dbReference type="ARBA" id="ARBA00078470"/>
    </source>
</evidence>
<keyword evidence="2" id="KW-0677">Repeat</keyword>
<evidence type="ECO:0000313" key="9">
    <source>
        <dbReference type="Proteomes" id="UP000824782"/>
    </source>
</evidence>
<feature type="domain" description="RRM" evidence="7">
    <location>
        <begin position="59"/>
        <end position="143"/>
    </location>
</feature>
<name>A0AAV7A4H7_ENGPU</name>
<feature type="domain" description="RRM" evidence="7">
    <location>
        <begin position="181"/>
        <end position="257"/>
    </location>
</feature>
<organism evidence="8 9">
    <name type="scientific">Engystomops pustulosus</name>
    <name type="common">Tungara frog</name>
    <name type="synonym">Physalaemus pustulosus</name>
    <dbReference type="NCBI Taxonomy" id="76066"/>
    <lineage>
        <taxon>Eukaryota</taxon>
        <taxon>Metazoa</taxon>
        <taxon>Chordata</taxon>
        <taxon>Craniata</taxon>
        <taxon>Vertebrata</taxon>
        <taxon>Euteleostomi</taxon>
        <taxon>Amphibia</taxon>
        <taxon>Batrachia</taxon>
        <taxon>Anura</taxon>
        <taxon>Neobatrachia</taxon>
        <taxon>Hyloidea</taxon>
        <taxon>Leptodactylidae</taxon>
        <taxon>Leiuperinae</taxon>
        <taxon>Engystomops</taxon>
    </lineage>
</organism>
<evidence type="ECO:0000256" key="3">
    <source>
        <dbReference type="ARBA" id="ARBA00022884"/>
    </source>
</evidence>
<dbReference type="CDD" id="cd12778">
    <property type="entry name" value="RRM1_PTBP2"/>
    <property type="match status" value="1"/>
</dbReference>
<feature type="domain" description="RRM" evidence="7">
    <location>
        <begin position="338"/>
        <end position="412"/>
    </location>
</feature>
<dbReference type="GO" id="GO:0005634">
    <property type="term" value="C:nucleus"/>
    <property type="evidence" value="ECO:0007669"/>
    <property type="project" value="InterPro"/>
</dbReference>
<dbReference type="FunFam" id="3.30.70.330:FF:000018">
    <property type="entry name" value="Polypyrimidine tract-binding protein 2 isoform 1"/>
    <property type="match status" value="1"/>
</dbReference>
<dbReference type="InterPro" id="IPR000504">
    <property type="entry name" value="RRM_dom"/>
</dbReference>
<dbReference type="Gene3D" id="3.30.70.330">
    <property type="match status" value="4"/>
</dbReference>
<dbReference type="AlphaFoldDB" id="A0AAV7A4H7"/>
<dbReference type="Pfam" id="PF13893">
    <property type="entry name" value="RRM_5"/>
    <property type="match status" value="1"/>
</dbReference>
<dbReference type="InterPro" id="IPR035002">
    <property type="entry name" value="PTBP2_RRM1"/>
</dbReference>
<dbReference type="InterPro" id="IPR021790">
    <property type="entry name" value="PTBP1-like_RRM2"/>
</dbReference>
<evidence type="ECO:0000256" key="1">
    <source>
        <dbReference type="ARBA" id="ARBA00022553"/>
    </source>
</evidence>
<keyword evidence="1" id="KW-0597">Phosphoprotein</keyword>
<keyword evidence="9" id="KW-1185">Reference proteome</keyword>
<dbReference type="GO" id="GO:0006397">
    <property type="term" value="P:mRNA processing"/>
    <property type="evidence" value="ECO:0007669"/>
    <property type="project" value="InterPro"/>
</dbReference>
<dbReference type="InterPro" id="IPR035979">
    <property type="entry name" value="RBD_domain_sf"/>
</dbReference>
<evidence type="ECO:0000256" key="4">
    <source>
        <dbReference type="ARBA" id="ARBA00069863"/>
    </source>
</evidence>
<dbReference type="EMBL" id="WNYA01000009">
    <property type="protein sequence ID" value="KAG8555595.1"/>
    <property type="molecule type" value="Genomic_DNA"/>
</dbReference>
<dbReference type="CDD" id="cd12783">
    <property type="entry name" value="RRM2_PTBP2"/>
    <property type="match status" value="1"/>
</dbReference>
<evidence type="ECO:0000313" key="8">
    <source>
        <dbReference type="EMBL" id="KAG8555595.1"/>
    </source>
</evidence>
<sequence length="489" mass="52863">MDGIVTDVAVGVKRGSDELLSGSVLNGPSSNMTSIVVTANGNDNKKFKGDDKMESAPSRVLHIRKLPGEVTETEVIALGLPFGKVTNILMLKGKNQAFLELATEEAAGTMVNYYTTLTPHLRNQPIYIQYSNHKELKTDSALNQRAQAVLQAVSAVQSSNSTVANTAGSENTVSSAQSPVLRIIIDNMYYPVTLDVLHQIFSKFGTVLKIITFTKNNQFQALLQYADPTNAQQAKLALDGQNIYNACCTLRIDFSKLVNLNVKYNNDKSRDYTRPDLPSGDGQPTLDPAIAAAFAKETSLLAVPGALSPLGIPNAAAAAAAAAAGRVGMHGVTTAGNTVLLVSNLNEEMVSPQSLFTLFGVYGDVQRVKILYNKKDSALIQMADGNQSQLAMSHLNGQKMYGKIIRVTLSKHQTVQLPREGLDDQGLTKDFGNSPLHRFKKPGSKNFQNIFPPSATLHLSNIPQTITEDDLRTLFTNTGGTVKAFKFFQ</sequence>
<keyword evidence="3 6" id="KW-0694">RNA-binding</keyword>
<dbReference type="Pfam" id="PF11835">
    <property type="entry name" value="RRM_8"/>
    <property type="match status" value="1"/>
</dbReference>
<dbReference type="Proteomes" id="UP000824782">
    <property type="component" value="Unassembled WGS sequence"/>
</dbReference>
<dbReference type="SUPFAM" id="SSF54928">
    <property type="entry name" value="RNA-binding domain, RBD"/>
    <property type="match status" value="4"/>
</dbReference>
<dbReference type="PANTHER" id="PTHR15592">
    <property type="entry name" value="MATRIN 3/NUCLEAR PROTEIN 220-RELATED"/>
    <property type="match status" value="1"/>
</dbReference>
<comment type="caution">
    <text evidence="8">The sequence shown here is derived from an EMBL/GenBank/DDBJ whole genome shotgun (WGS) entry which is preliminary data.</text>
</comment>